<reference evidence="2 3" key="1">
    <citation type="submission" date="2014-01" db="EMBL/GenBank/DDBJ databases">
        <title>Roseivivax halodurans JCM 10272 Genome Sequencing.</title>
        <authorList>
            <person name="Lai Q."/>
            <person name="Li G."/>
            <person name="Shao Z."/>
        </authorList>
    </citation>
    <scope>NUCLEOTIDE SEQUENCE [LARGE SCALE GENOMIC DNA]</scope>
    <source>
        <strain evidence="2 3">JCM 10272</strain>
    </source>
</reference>
<feature type="transmembrane region" description="Helical" evidence="1">
    <location>
        <begin position="241"/>
        <end position="264"/>
    </location>
</feature>
<dbReference type="EMBL" id="JALZ01000060">
    <property type="protein sequence ID" value="ETX12024.1"/>
    <property type="molecule type" value="Genomic_DNA"/>
</dbReference>
<accession>X7E7I4</accession>
<dbReference type="AlphaFoldDB" id="X7E7I4"/>
<feature type="transmembrane region" description="Helical" evidence="1">
    <location>
        <begin position="177"/>
        <end position="198"/>
    </location>
</feature>
<protein>
    <recommendedName>
        <fullName evidence="4">Sodium:proton symporter</fullName>
    </recommendedName>
</protein>
<evidence type="ECO:0000256" key="1">
    <source>
        <dbReference type="SAM" id="Phobius"/>
    </source>
</evidence>
<feature type="transmembrane region" description="Helical" evidence="1">
    <location>
        <begin position="116"/>
        <end position="137"/>
    </location>
</feature>
<feature type="transmembrane region" description="Helical" evidence="1">
    <location>
        <begin position="143"/>
        <end position="165"/>
    </location>
</feature>
<keyword evidence="1" id="KW-1133">Transmembrane helix</keyword>
<dbReference type="Proteomes" id="UP000022447">
    <property type="component" value="Unassembled WGS sequence"/>
</dbReference>
<gene>
    <name evidence="2" type="ORF">OCH239_18590</name>
</gene>
<comment type="caution">
    <text evidence="2">The sequence shown here is derived from an EMBL/GenBank/DDBJ whole genome shotgun (WGS) entry which is preliminary data.</text>
</comment>
<keyword evidence="3" id="KW-1185">Reference proteome</keyword>
<name>X7E7I4_9RHOB</name>
<sequence length="343" mass="35393">MHMVHRLPTSPSAAPRLAFGIGTGLAWAGTQSPLLLLGTMVLGAVVPELGGSARAVLPEAAAVMVLGSFLAAALSPSELTLSRLRFSAALAATWVLPVALVWLVTSAVEVSPELRLGLVLSVVGPPVASAAALAAILGLAPRLALWLTMPPLVLAPLSLPALTRLFGSEIALDLGQIAMRLLVMIGSAGALALVLLALRRLVPALLPSTNAAAGISILGLALVGLSAAGTARLAIDAEAILFCKLCTVSLIVTLGLWAAGAVLFRQFGRCEAMTIGFLVGNRNQTLVWAAAGAQFTPLVDSYIVAAILPTLILPAALRLVLDFCRKPYPDFAGPEFLHPMRKP</sequence>
<dbReference type="InterPro" id="IPR038770">
    <property type="entry name" value="Na+/solute_symporter_sf"/>
</dbReference>
<proteinExistence type="predicted"/>
<keyword evidence="1" id="KW-0472">Membrane</keyword>
<evidence type="ECO:0000313" key="3">
    <source>
        <dbReference type="Proteomes" id="UP000022447"/>
    </source>
</evidence>
<feature type="transmembrane region" description="Helical" evidence="1">
    <location>
        <begin position="302"/>
        <end position="321"/>
    </location>
</feature>
<evidence type="ECO:0000313" key="2">
    <source>
        <dbReference type="EMBL" id="ETX12024.1"/>
    </source>
</evidence>
<dbReference type="OrthoDB" id="6843598at2"/>
<evidence type="ECO:0008006" key="4">
    <source>
        <dbReference type="Google" id="ProtNLM"/>
    </source>
</evidence>
<feature type="transmembrane region" description="Helical" evidence="1">
    <location>
        <begin position="210"/>
        <end position="229"/>
    </location>
</feature>
<organism evidence="2 3">
    <name type="scientific">Roseivivax halodurans JCM 10272</name>
    <dbReference type="NCBI Taxonomy" id="1449350"/>
    <lineage>
        <taxon>Bacteria</taxon>
        <taxon>Pseudomonadati</taxon>
        <taxon>Pseudomonadota</taxon>
        <taxon>Alphaproteobacteria</taxon>
        <taxon>Rhodobacterales</taxon>
        <taxon>Roseobacteraceae</taxon>
        <taxon>Roseivivax</taxon>
    </lineage>
</organism>
<feature type="transmembrane region" description="Helical" evidence="1">
    <location>
        <begin position="86"/>
        <end position="104"/>
    </location>
</feature>
<dbReference type="Gene3D" id="1.20.1530.20">
    <property type="match status" value="1"/>
</dbReference>
<feature type="transmembrane region" description="Helical" evidence="1">
    <location>
        <begin position="20"/>
        <end position="43"/>
    </location>
</feature>
<keyword evidence="1" id="KW-0812">Transmembrane</keyword>
<dbReference type="eggNOG" id="COG0385">
    <property type="taxonomic scope" value="Bacteria"/>
</dbReference>
<dbReference type="RefSeq" id="WP_051489670.1">
    <property type="nucleotide sequence ID" value="NZ_JALZ01000060.1"/>
</dbReference>
<dbReference type="STRING" id="1449350.OCH239_18590"/>
<feature type="transmembrane region" description="Helical" evidence="1">
    <location>
        <begin position="55"/>
        <end position="74"/>
    </location>
</feature>